<organism evidence="2 3">
    <name type="scientific">Segetibacter aerophilus</name>
    <dbReference type="NCBI Taxonomy" id="670293"/>
    <lineage>
        <taxon>Bacteria</taxon>
        <taxon>Pseudomonadati</taxon>
        <taxon>Bacteroidota</taxon>
        <taxon>Chitinophagia</taxon>
        <taxon>Chitinophagales</taxon>
        <taxon>Chitinophagaceae</taxon>
        <taxon>Segetibacter</taxon>
    </lineage>
</organism>
<protein>
    <recommendedName>
        <fullName evidence="4">Type IX secretion system membrane protein PorP/SprF</fullName>
    </recommendedName>
</protein>
<proteinExistence type="predicted"/>
<dbReference type="EMBL" id="BJYT01000006">
    <property type="protein sequence ID" value="GEO09370.1"/>
    <property type="molecule type" value="Genomic_DNA"/>
</dbReference>
<dbReference type="InterPro" id="IPR019861">
    <property type="entry name" value="PorP/SprF_Bacteroidetes"/>
</dbReference>
<name>A0A512BBQ6_9BACT</name>
<evidence type="ECO:0000256" key="1">
    <source>
        <dbReference type="SAM" id="SignalP"/>
    </source>
</evidence>
<dbReference type="Pfam" id="PF11751">
    <property type="entry name" value="PorP_SprF"/>
    <property type="match status" value="1"/>
</dbReference>
<sequence>MKTKRMNKKFNYLVILILVCSWQTNSSAQDLHFSQYFHSPLLVNPANTGFIPDGEYRVGMNYRTQWANIGNPYKTFSAFADGQVFGDRFENGWIGIGGALLRDVAGSGNLTSTRAFGSVAYHQAVGLGSLVSAGFNIGWTNKRIDFSKLTFDNQWNGKFFDIGAPSGEPFAANQVNYFSLQAGLNYAYYPNENTYLNVGFSASNINRPNESFFSPGLVDTRIPTRLTTFVNGSFRAGDAWIVNPNVYVSKMSTAWEVVGGVNGQRKLNEDGSTQLIMGAYYRVTDAIIPMVGFAQSGYRLTFSYDATASTLKNYNQTRGAYEVSIIKQGLIDKSRDLKCPAVRF</sequence>
<dbReference type="AlphaFoldDB" id="A0A512BBQ6"/>
<feature type="chain" id="PRO_5021925866" description="Type IX secretion system membrane protein PorP/SprF" evidence="1">
    <location>
        <begin position="29"/>
        <end position="344"/>
    </location>
</feature>
<accession>A0A512BBQ6</accession>
<evidence type="ECO:0000313" key="2">
    <source>
        <dbReference type="EMBL" id="GEO09370.1"/>
    </source>
</evidence>
<comment type="caution">
    <text evidence="2">The sequence shown here is derived from an EMBL/GenBank/DDBJ whole genome shotgun (WGS) entry which is preliminary data.</text>
</comment>
<dbReference type="NCBIfam" id="TIGR03519">
    <property type="entry name" value="T9SS_PorP_fam"/>
    <property type="match status" value="1"/>
</dbReference>
<keyword evidence="3" id="KW-1185">Reference proteome</keyword>
<gene>
    <name evidence="2" type="ORF">SAE01_18660</name>
</gene>
<evidence type="ECO:0000313" key="3">
    <source>
        <dbReference type="Proteomes" id="UP000321513"/>
    </source>
</evidence>
<feature type="signal peptide" evidence="1">
    <location>
        <begin position="1"/>
        <end position="28"/>
    </location>
</feature>
<reference evidence="2 3" key="1">
    <citation type="submission" date="2019-07" db="EMBL/GenBank/DDBJ databases">
        <title>Whole genome shotgun sequence of Segetibacter aerophilus NBRC 106135.</title>
        <authorList>
            <person name="Hosoyama A."/>
            <person name="Uohara A."/>
            <person name="Ohji S."/>
            <person name="Ichikawa N."/>
        </authorList>
    </citation>
    <scope>NUCLEOTIDE SEQUENCE [LARGE SCALE GENOMIC DNA]</scope>
    <source>
        <strain evidence="2 3">NBRC 106135</strain>
    </source>
</reference>
<dbReference type="Proteomes" id="UP000321513">
    <property type="component" value="Unassembled WGS sequence"/>
</dbReference>
<keyword evidence="1" id="KW-0732">Signal</keyword>
<evidence type="ECO:0008006" key="4">
    <source>
        <dbReference type="Google" id="ProtNLM"/>
    </source>
</evidence>